<evidence type="ECO:0000313" key="2">
    <source>
        <dbReference type="EMBL" id="BBA43444.1"/>
    </source>
</evidence>
<evidence type="ECO:0008006" key="3">
    <source>
        <dbReference type="Google" id="ProtNLM"/>
    </source>
</evidence>
<reference evidence="2" key="1">
    <citation type="journal article" date="2016" name="Biosci. Biotechnol. Biochem.">
        <title>Bioconversion of AHX to AOH by resting cells of Burkholderia contaminans CH-1.</title>
        <authorList>
            <person name="Choi J.H."/>
            <person name="Kikuchi A."/>
            <person name="Pumkaeo P."/>
            <person name="Hirai H."/>
            <person name="Tokuyama S."/>
            <person name="Kawagishi H."/>
        </authorList>
    </citation>
    <scope>NUCLEOTIDE SEQUENCE</scope>
    <source>
        <strain evidence="2">CH-1</strain>
    </source>
</reference>
<organism evidence="2">
    <name type="scientific">Burkholderia contaminans</name>
    <dbReference type="NCBI Taxonomy" id="488447"/>
    <lineage>
        <taxon>Bacteria</taxon>
        <taxon>Pseudomonadati</taxon>
        <taxon>Pseudomonadota</taxon>
        <taxon>Betaproteobacteria</taxon>
        <taxon>Burkholderiales</taxon>
        <taxon>Burkholderiaceae</taxon>
        <taxon>Burkholderia</taxon>
        <taxon>Burkholderia cepacia complex</taxon>
    </lineage>
</organism>
<reference evidence="2" key="2">
    <citation type="journal article" date="2017" name="Genome Announc.">
        <title>High-Quality Draft Genome Sequence of Burkholderia contaminans CH-1, a Gram-Negative Bacterium That Metabolizes 2-Azahypoxanthine, a Plant Growth-Regulating Compound.</title>
        <authorList>
            <person name="Choi J.-H."/>
            <person name="Sugiura H."/>
            <person name="Moriuchi R."/>
            <person name="Kawagishi H."/>
            <person name="Dohra H."/>
        </authorList>
    </citation>
    <scope>NUCLEOTIDE SEQUENCE</scope>
    <source>
        <strain evidence="2">CH-1</strain>
    </source>
</reference>
<dbReference type="EMBL" id="AP018358">
    <property type="protein sequence ID" value="BBA43444.1"/>
    <property type="molecule type" value="Genomic_DNA"/>
</dbReference>
<dbReference type="AlphaFoldDB" id="A0A250LFT6"/>
<sequence>MWDPSSRRGYELPWPNIREDHDSSIASQTAQWLNRPYTLIAKQIDWMNQYHPNPIPISFGDSISDRLQVNDKYLDLLPAFTPLFADLSNEYYRGDNKQTRYYQPVSHNKLYKLFNALSIETEKRLAAEGRNVRLTQTSTSSSSHEGRTSIYEIHGLRVAGISRLIEMGVPVSIVQEFIAGHATAVMTMYYSKAEPGAFKARLLEALQNSGTADEWDWYREPLSAQRALWTFNRRYARHRADDILEQPSSWKTVPGGICPVGGSGCHIGIPSEEEDPDKIVRHYSPVEGGCGNCRFFSTGPAFLIHQGLAMNELMLELRLLGRERKALYDALSELAWKDVPDLTEAERHKLVFDKQLIKEKIADFDRKSEPLILEWINRYRMYTESARLTKEWKGFKQKRSPTPGHFLLVAGESDDKLRREVEVRFEKSGDFGLVRNILDAAIIQGGLEKASSLSKDACSQFMDRILRTEDSRHLLMDIRDDRLRHRAAYLMASMVEHLVGYESAQEAIDARTPLPLSVEKRDEFHRWVASTLAEAMPPSQKALPNQSKQYDRKIRRG</sequence>
<feature type="region of interest" description="Disordered" evidence="1">
    <location>
        <begin position="535"/>
        <end position="557"/>
    </location>
</feature>
<protein>
    <recommendedName>
        <fullName evidence="3">Integrase</fullName>
    </recommendedName>
</protein>
<gene>
    <name evidence="2" type="ORF">BCCH1_59440</name>
</gene>
<dbReference type="InterPro" id="IPR013762">
    <property type="entry name" value="Integrase-like_cat_sf"/>
</dbReference>
<evidence type="ECO:0000256" key="1">
    <source>
        <dbReference type="SAM" id="MobiDB-lite"/>
    </source>
</evidence>
<proteinExistence type="predicted"/>
<dbReference type="Gene3D" id="1.10.443.10">
    <property type="entry name" value="Intergrase catalytic core"/>
    <property type="match status" value="1"/>
</dbReference>
<name>A0A250LFT6_9BURK</name>
<dbReference type="GO" id="GO:0015074">
    <property type="term" value="P:DNA integration"/>
    <property type="evidence" value="ECO:0007669"/>
    <property type="project" value="InterPro"/>
</dbReference>
<dbReference type="GO" id="GO:0003677">
    <property type="term" value="F:DNA binding"/>
    <property type="evidence" value="ECO:0007669"/>
    <property type="project" value="InterPro"/>
</dbReference>
<accession>A0A250LFT6</accession>
<dbReference type="GO" id="GO:0006310">
    <property type="term" value="P:DNA recombination"/>
    <property type="evidence" value="ECO:0007669"/>
    <property type="project" value="InterPro"/>
</dbReference>